<dbReference type="InterPro" id="IPR007749">
    <property type="entry name" value="DUF677"/>
</dbReference>
<feature type="transmembrane region" description="Helical" evidence="6">
    <location>
        <begin position="190"/>
        <end position="209"/>
    </location>
</feature>
<proteinExistence type="inferred from homology"/>
<evidence type="ECO:0000256" key="5">
    <source>
        <dbReference type="ARBA" id="ARBA00023136"/>
    </source>
</evidence>
<dbReference type="PANTHER" id="PTHR31113">
    <property type="entry name" value="UPF0496 PROTEIN 3-RELATED"/>
    <property type="match status" value="1"/>
</dbReference>
<feature type="non-terminal residue" evidence="7">
    <location>
        <position position="1"/>
    </location>
</feature>
<dbReference type="Pfam" id="PF05055">
    <property type="entry name" value="DUF677"/>
    <property type="match status" value="1"/>
</dbReference>
<accession>A0A1Q3D5E6</accession>
<name>A0A1Q3D5E6_CEPFO</name>
<feature type="transmembrane region" description="Helical" evidence="6">
    <location>
        <begin position="215"/>
        <end position="232"/>
    </location>
</feature>
<protein>
    <submittedName>
        <fullName evidence="7">DUF677 domain-containing protein</fullName>
    </submittedName>
</protein>
<keyword evidence="8" id="KW-1185">Reference proteome</keyword>
<dbReference type="PANTHER" id="PTHR31113:SF20">
    <property type="entry name" value="UPF0496 PROTEIN 2-RELATED"/>
    <property type="match status" value="1"/>
</dbReference>
<dbReference type="OrthoDB" id="776561at2759"/>
<evidence type="ECO:0000313" key="7">
    <source>
        <dbReference type="EMBL" id="GAV87689.1"/>
    </source>
</evidence>
<keyword evidence="4 6" id="KW-1133">Transmembrane helix</keyword>
<evidence type="ECO:0000256" key="6">
    <source>
        <dbReference type="SAM" id="Phobius"/>
    </source>
</evidence>
<evidence type="ECO:0000256" key="4">
    <source>
        <dbReference type="ARBA" id="ARBA00022989"/>
    </source>
</evidence>
<reference evidence="8" key="1">
    <citation type="submission" date="2016-04" db="EMBL/GenBank/DDBJ databases">
        <title>Cephalotus genome sequencing.</title>
        <authorList>
            <person name="Fukushima K."/>
            <person name="Hasebe M."/>
            <person name="Fang X."/>
        </authorList>
    </citation>
    <scope>NUCLEOTIDE SEQUENCE [LARGE SCALE GENOMIC DNA]</scope>
    <source>
        <strain evidence="8">cv. St1</strain>
    </source>
</reference>
<evidence type="ECO:0000256" key="3">
    <source>
        <dbReference type="ARBA" id="ARBA00022692"/>
    </source>
</evidence>
<dbReference type="GO" id="GO:0016020">
    <property type="term" value="C:membrane"/>
    <property type="evidence" value="ECO:0007669"/>
    <property type="project" value="UniProtKB-SubCell"/>
</dbReference>
<sequence>SLNNKLNVNEEYMEAFRTKSYIDLCSKVQGQMRRTSIDKLSSSSSLPLYVHLSDFLLEPRQETLMDMLKSLNVHHLLVDYFQASLEACDVCELLLQSIHKTRASHRKIRRVIKLSKRMDNCASSTDDEEYCSAILSELGGFALLKNPLSNITPVKFREIHDTNMLLFHKLTLKRKKIRRRVKFNRICNKIGRYSLVISHGALAIALLVIALHCMVGLVAAPGLVACSLSILFKKKIKLVGVGAKTRLLESLDAQLDIAAKGIFILINDFDTISRLVRGLYDEIEHRKAVANMCIRNKGSEVVKEVAKEFHLHESSFLEQLEELEENIYLCFHTMNRSRRLVIQHILVAQQWSSLES</sequence>
<evidence type="ECO:0000256" key="1">
    <source>
        <dbReference type="ARBA" id="ARBA00004370"/>
    </source>
</evidence>
<dbReference type="InParanoid" id="A0A1Q3D5E6"/>
<dbReference type="EMBL" id="BDDD01004448">
    <property type="protein sequence ID" value="GAV87689.1"/>
    <property type="molecule type" value="Genomic_DNA"/>
</dbReference>
<organism evidence="7 8">
    <name type="scientific">Cephalotus follicularis</name>
    <name type="common">Albany pitcher plant</name>
    <dbReference type="NCBI Taxonomy" id="3775"/>
    <lineage>
        <taxon>Eukaryota</taxon>
        <taxon>Viridiplantae</taxon>
        <taxon>Streptophyta</taxon>
        <taxon>Embryophyta</taxon>
        <taxon>Tracheophyta</taxon>
        <taxon>Spermatophyta</taxon>
        <taxon>Magnoliopsida</taxon>
        <taxon>eudicotyledons</taxon>
        <taxon>Gunneridae</taxon>
        <taxon>Pentapetalae</taxon>
        <taxon>rosids</taxon>
        <taxon>fabids</taxon>
        <taxon>Oxalidales</taxon>
        <taxon>Cephalotaceae</taxon>
        <taxon>Cephalotus</taxon>
    </lineage>
</organism>
<dbReference type="AlphaFoldDB" id="A0A1Q3D5E6"/>
<dbReference type="STRING" id="3775.A0A1Q3D5E6"/>
<dbReference type="Proteomes" id="UP000187406">
    <property type="component" value="Unassembled WGS sequence"/>
</dbReference>
<comment type="similarity">
    <text evidence="2">Belongs to the UPF0496 family.</text>
</comment>
<gene>
    <name evidence="7" type="ORF">CFOL_v3_31115</name>
</gene>
<evidence type="ECO:0000256" key="2">
    <source>
        <dbReference type="ARBA" id="ARBA00009074"/>
    </source>
</evidence>
<keyword evidence="5 6" id="KW-0472">Membrane</keyword>
<comment type="caution">
    <text evidence="7">The sequence shown here is derived from an EMBL/GenBank/DDBJ whole genome shotgun (WGS) entry which is preliminary data.</text>
</comment>
<keyword evidence="3 6" id="KW-0812">Transmembrane</keyword>
<comment type="subcellular location">
    <subcellularLocation>
        <location evidence="1">Membrane</location>
    </subcellularLocation>
</comment>
<evidence type="ECO:0000313" key="8">
    <source>
        <dbReference type="Proteomes" id="UP000187406"/>
    </source>
</evidence>